<name>A0ABX5LS88_9BACT</name>
<keyword evidence="2" id="KW-1185">Reference proteome</keyword>
<sequence>MKFQIVYDKPGRLRVRAGGFAFDKNKECAIFMVLRNFEGVTSVQVHAENGGILITYQNDIRKKLLEFLENCDTRKLKENL</sequence>
<evidence type="ECO:0000313" key="1">
    <source>
        <dbReference type="EMBL" id="PWL03808.1"/>
    </source>
</evidence>
<gene>
    <name evidence="1" type="ORF">B0H50_103105</name>
</gene>
<dbReference type="EMBL" id="QGHD01000003">
    <property type="protein sequence ID" value="PWL03808.1"/>
    <property type="molecule type" value="Genomic_DNA"/>
</dbReference>
<comment type="caution">
    <text evidence="1">The sequence shown here is derived from an EMBL/GenBank/DDBJ whole genome shotgun (WGS) entry which is preliminary data.</text>
</comment>
<dbReference type="RefSeq" id="WP_146193661.1">
    <property type="nucleotide sequence ID" value="NZ_JAXEIU010000023.1"/>
</dbReference>
<accession>A0ABX5LS88</accession>
<proteinExistence type="predicted"/>
<evidence type="ECO:0000313" key="2">
    <source>
        <dbReference type="Proteomes" id="UP000245523"/>
    </source>
</evidence>
<protein>
    <submittedName>
        <fullName evidence="1">Uncharacterized protein</fullName>
    </submittedName>
</protein>
<dbReference type="Proteomes" id="UP000245523">
    <property type="component" value="Unassembled WGS sequence"/>
</dbReference>
<reference evidence="1 2" key="1">
    <citation type="submission" date="2018-05" db="EMBL/GenBank/DDBJ databases">
        <title>Animal gut microbial communities from fecal samples from Wisconsin, USA.</title>
        <authorList>
            <person name="Neumann A."/>
        </authorList>
    </citation>
    <scope>NUCLEOTIDE SEQUENCE [LARGE SCALE GENOMIC DNA]</scope>
    <source>
        <strain evidence="1 2">UWS4</strain>
    </source>
</reference>
<organism evidence="1 2">
    <name type="scientific">Hallerella porci</name>
    <dbReference type="NCBI Taxonomy" id="1945871"/>
    <lineage>
        <taxon>Bacteria</taxon>
        <taxon>Pseudomonadati</taxon>
        <taxon>Fibrobacterota</taxon>
        <taxon>Fibrobacteria</taxon>
        <taxon>Fibrobacterales</taxon>
        <taxon>Fibrobacteraceae</taxon>
        <taxon>Hallerella</taxon>
    </lineage>
</organism>